<dbReference type="EMBL" id="VMNX01000132">
    <property type="protein sequence ID" value="MPY52328.1"/>
    <property type="molecule type" value="Genomic_DNA"/>
</dbReference>
<protein>
    <submittedName>
        <fullName evidence="1">Transposase</fullName>
    </submittedName>
</protein>
<comment type="caution">
    <text evidence="1">The sequence shown here is derived from an EMBL/GenBank/DDBJ whole genome shotgun (WGS) entry which is preliminary data.</text>
</comment>
<proteinExistence type="predicted"/>
<dbReference type="Proteomes" id="UP000373149">
    <property type="component" value="Unassembled WGS sequence"/>
</dbReference>
<keyword evidence="2" id="KW-1185">Reference proteome</keyword>
<evidence type="ECO:0000313" key="1">
    <source>
        <dbReference type="EMBL" id="MPY52328.1"/>
    </source>
</evidence>
<organism evidence="1 2">
    <name type="scientific">Streptomyces acidicola</name>
    <dbReference type="NCBI Taxonomy" id="2596892"/>
    <lineage>
        <taxon>Bacteria</taxon>
        <taxon>Bacillati</taxon>
        <taxon>Actinomycetota</taxon>
        <taxon>Actinomycetes</taxon>
        <taxon>Kitasatosporales</taxon>
        <taxon>Streptomycetaceae</taxon>
        <taxon>Streptomyces</taxon>
    </lineage>
</organism>
<sequence>MPTTGGEQPDGRTGRLTADAVEDGDPAAVAIRCLVAGGISWRAMPADFGAAVGTS</sequence>
<dbReference type="RefSeq" id="WP_194236238.1">
    <property type="nucleotide sequence ID" value="NZ_VMNX01000132.1"/>
</dbReference>
<gene>
    <name evidence="1" type="ORF">FPZ41_28650</name>
</gene>
<accession>A0A5N8X0G6</accession>
<name>A0A5N8X0G6_9ACTN</name>
<reference evidence="1 2" key="1">
    <citation type="submission" date="2019-09" db="EMBL/GenBank/DDBJ databases">
        <authorList>
            <person name="Duangmal K."/>
            <person name="Teo W.F.A."/>
            <person name="Lipun K."/>
        </authorList>
    </citation>
    <scope>NUCLEOTIDE SEQUENCE [LARGE SCALE GENOMIC DNA]</scope>
    <source>
        <strain evidence="1 2">K1PN6</strain>
    </source>
</reference>
<dbReference type="AlphaFoldDB" id="A0A5N8X0G6"/>
<evidence type="ECO:0000313" key="2">
    <source>
        <dbReference type="Proteomes" id="UP000373149"/>
    </source>
</evidence>